<gene>
    <name evidence="2" type="ORF">AVDCRST_MAG73-2354</name>
</gene>
<feature type="non-terminal residue" evidence="2">
    <location>
        <position position="1"/>
    </location>
</feature>
<feature type="non-terminal residue" evidence="2">
    <location>
        <position position="169"/>
    </location>
</feature>
<feature type="compositionally biased region" description="Basic and acidic residues" evidence="1">
    <location>
        <begin position="100"/>
        <end position="111"/>
    </location>
</feature>
<feature type="region of interest" description="Disordered" evidence="1">
    <location>
        <begin position="73"/>
        <end position="121"/>
    </location>
</feature>
<proteinExistence type="predicted"/>
<feature type="compositionally biased region" description="Basic and acidic residues" evidence="1">
    <location>
        <begin position="158"/>
        <end position="169"/>
    </location>
</feature>
<feature type="region of interest" description="Disordered" evidence="1">
    <location>
        <begin position="48"/>
        <end position="67"/>
    </location>
</feature>
<reference evidence="2" key="1">
    <citation type="submission" date="2020-02" db="EMBL/GenBank/DDBJ databases">
        <authorList>
            <person name="Meier V. D."/>
        </authorList>
    </citation>
    <scope>NUCLEOTIDE SEQUENCE</scope>
    <source>
        <strain evidence="2">AVDCRST_MAG73</strain>
    </source>
</reference>
<sequence>ALRRMGGWDANGGAGERFRLRPAATGGAGVWRLLAPVGSAAGGWVDPAPAGRGPLGDRLGDRRRRLRPTAAVAAQLRLRGRPQWPGRHLRQTRPRPAGRGSDRESAGDRARCRPGVPADRLGHPRLVRRQCAVGQPGLAARAGRPPVDAVGRAQPDAARQDGGDVRRPV</sequence>
<feature type="region of interest" description="Disordered" evidence="1">
    <location>
        <begin position="134"/>
        <end position="169"/>
    </location>
</feature>
<dbReference type="AlphaFoldDB" id="A0A6J4UAG7"/>
<evidence type="ECO:0000256" key="1">
    <source>
        <dbReference type="SAM" id="MobiDB-lite"/>
    </source>
</evidence>
<protein>
    <submittedName>
        <fullName evidence="2">Uncharacterized protein</fullName>
    </submittedName>
</protein>
<accession>A0A6J4UAG7</accession>
<name>A0A6J4UAG7_9BACT</name>
<evidence type="ECO:0000313" key="2">
    <source>
        <dbReference type="EMBL" id="CAA9545323.1"/>
    </source>
</evidence>
<dbReference type="EMBL" id="CADCWE010000152">
    <property type="protein sequence ID" value="CAA9545323.1"/>
    <property type="molecule type" value="Genomic_DNA"/>
</dbReference>
<organism evidence="2">
    <name type="scientific">uncultured Thermomicrobiales bacterium</name>
    <dbReference type="NCBI Taxonomy" id="1645740"/>
    <lineage>
        <taxon>Bacteria</taxon>
        <taxon>Pseudomonadati</taxon>
        <taxon>Thermomicrobiota</taxon>
        <taxon>Thermomicrobia</taxon>
        <taxon>Thermomicrobiales</taxon>
        <taxon>environmental samples</taxon>
    </lineage>
</organism>